<dbReference type="Gene3D" id="3.40.50.300">
    <property type="entry name" value="P-loop containing nucleotide triphosphate hydrolases"/>
    <property type="match status" value="1"/>
</dbReference>
<dbReference type="SUPFAM" id="SSF52540">
    <property type="entry name" value="P-loop containing nucleoside triphosphate hydrolases"/>
    <property type="match status" value="1"/>
</dbReference>
<feature type="binding site" evidence="8">
    <location>
        <begin position="7"/>
        <end position="15"/>
    </location>
    <ligand>
        <name>ATP</name>
        <dbReference type="ChEBI" id="CHEBI:30616"/>
    </ligand>
</feature>
<dbReference type="EMBL" id="CP165644">
    <property type="protein sequence ID" value="XDU66068.1"/>
    <property type="molecule type" value="Genomic_DNA"/>
</dbReference>
<keyword evidence="8" id="KW-0963">Cytoplasm</keyword>
<dbReference type="InterPro" id="IPR027417">
    <property type="entry name" value="P-loop_NTPase"/>
</dbReference>
<dbReference type="InterPro" id="IPR003136">
    <property type="entry name" value="Cytidylate_kin"/>
</dbReference>
<keyword evidence="5 8" id="KW-0067">ATP-binding</keyword>
<evidence type="ECO:0000259" key="9">
    <source>
        <dbReference type="Pfam" id="PF02224"/>
    </source>
</evidence>
<evidence type="ECO:0000256" key="1">
    <source>
        <dbReference type="ARBA" id="ARBA00009427"/>
    </source>
</evidence>
<dbReference type="InterPro" id="IPR011994">
    <property type="entry name" value="Cytidylate_kinase_dom"/>
</dbReference>
<dbReference type="GO" id="GO:0006220">
    <property type="term" value="P:pyrimidine nucleotide metabolic process"/>
    <property type="evidence" value="ECO:0007669"/>
    <property type="project" value="UniProtKB-UniRule"/>
</dbReference>
<dbReference type="PANTHER" id="PTHR21299:SF2">
    <property type="entry name" value="CYTIDYLATE KINASE"/>
    <property type="match status" value="1"/>
</dbReference>
<evidence type="ECO:0000256" key="2">
    <source>
        <dbReference type="ARBA" id="ARBA00022679"/>
    </source>
</evidence>
<keyword evidence="3 8" id="KW-0547">Nucleotide-binding</keyword>
<evidence type="ECO:0000256" key="3">
    <source>
        <dbReference type="ARBA" id="ARBA00022741"/>
    </source>
</evidence>
<gene>
    <name evidence="8 10" type="primary">cmk</name>
    <name evidence="10" type="ORF">AB8B22_06450</name>
</gene>
<sequence>MIIAIDGPAGSGKSTIAKKLAEELDFVYLDTGAMYRLVTLKALNEKVSFNLLKNIINLSESKNNNSDFEIIQNMKKILENLNIDIKKNRFFLDEIDVSDEIRKPVISENVSNIAKIKEVREKLVDLQRKFSKSENVILDGRDIGTVVFPNAELKIFLMADAMERAKRRYKELVLKNEDVTLDEIYKNIVERDKIDSTRKESPLVKAQDAVEIDTTFKTIEEVKEEIEKILKNKIK</sequence>
<evidence type="ECO:0000256" key="5">
    <source>
        <dbReference type="ARBA" id="ARBA00022840"/>
    </source>
</evidence>
<dbReference type="GO" id="GO:0036431">
    <property type="term" value="F:dCMP kinase activity"/>
    <property type="evidence" value="ECO:0007669"/>
    <property type="project" value="InterPro"/>
</dbReference>
<evidence type="ECO:0000256" key="7">
    <source>
        <dbReference type="ARBA" id="ARBA00048478"/>
    </source>
</evidence>
<dbReference type="Pfam" id="PF02224">
    <property type="entry name" value="Cytidylate_kin"/>
    <property type="match status" value="1"/>
</dbReference>
<evidence type="ECO:0000256" key="8">
    <source>
        <dbReference type="HAMAP-Rule" id="MF_00238"/>
    </source>
</evidence>
<reference evidence="10" key="1">
    <citation type="submission" date="2024-07" db="EMBL/GenBank/DDBJ databases">
        <authorList>
            <person name="Li X.-J."/>
            <person name="Wang X."/>
        </authorList>
    </citation>
    <scope>NUCLEOTIDE SEQUENCE</scope>
    <source>
        <strain evidence="10">HSP-334</strain>
    </source>
</reference>
<dbReference type="HAMAP" id="MF_00238">
    <property type="entry name" value="Cytidyl_kinase_type1"/>
    <property type="match status" value="1"/>
</dbReference>
<dbReference type="GO" id="GO:0005524">
    <property type="term" value="F:ATP binding"/>
    <property type="evidence" value="ECO:0007669"/>
    <property type="project" value="UniProtKB-UniRule"/>
</dbReference>
<proteinExistence type="inferred from homology"/>
<dbReference type="GO" id="GO:0005829">
    <property type="term" value="C:cytosol"/>
    <property type="evidence" value="ECO:0007669"/>
    <property type="project" value="TreeGrafter"/>
</dbReference>
<comment type="catalytic activity">
    <reaction evidence="6 8">
        <text>dCMP + ATP = dCDP + ADP</text>
        <dbReference type="Rhea" id="RHEA:25094"/>
        <dbReference type="ChEBI" id="CHEBI:30616"/>
        <dbReference type="ChEBI" id="CHEBI:57566"/>
        <dbReference type="ChEBI" id="CHEBI:58593"/>
        <dbReference type="ChEBI" id="CHEBI:456216"/>
        <dbReference type="EC" id="2.7.4.25"/>
    </reaction>
</comment>
<evidence type="ECO:0000313" key="10">
    <source>
        <dbReference type="EMBL" id="XDU66068.1"/>
    </source>
</evidence>
<dbReference type="NCBIfam" id="TIGR00017">
    <property type="entry name" value="cmk"/>
    <property type="match status" value="1"/>
</dbReference>
<name>A0AB39VEC7_9FUSO</name>
<dbReference type="AlphaFoldDB" id="A0AB39VEC7"/>
<feature type="domain" description="Cytidylate kinase" evidence="9">
    <location>
        <begin position="3"/>
        <end position="231"/>
    </location>
</feature>
<dbReference type="RefSeq" id="WP_314080984.1">
    <property type="nucleotide sequence ID" value="NZ_CP165644.1"/>
</dbReference>
<organism evidence="10">
    <name type="scientific">Leptotrichia rugosa</name>
    <dbReference type="NCBI Taxonomy" id="3239302"/>
    <lineage>
        <taxon>Bacteria</taxon>
        <taxon>Fusobacteriati</taxon>
        <taxon>Fusobacteriota</taxon>
        <taxon>Fusobacteriia</taxon>
        <taxon>Fusobacteriales</taxon>
        <taxon>Leptotrichiaceae</taxon>
        <taxon>Leptotrichia</taxon>
    </lineage>
</organism>
<dbReference type="GO" id="GO:0015949">
    <property type="term" value="P:nucleobase-containing small molecule interconversion"/>
    <property type="evidence" value="ECO:0007669"/>
    <property type="project" value="TreeGrafter"/>
</dbReference>
<protein>
    <recommendedName>
        <fullName evidence="8">Cytidylate kinase</fullName>
        <shortName evidence="8">CK</shortName>
        <ecNumber evidence="8">2.7.4.25</ecNumber>
    </recommendedName>
    <alternativeName>
        <fullName evidence="8">Cytidine monophosphate kinase</fullName>
        <shortName evidence="8">CMP kinase</shortName>
    </alternativeName>
</protein>
<dbReference type="CDD" id="cd02020">
    <property type="entry name" value="CMPK"/>
    <property type="match status" value="1"/>
</dbReference>
<comment type="subcellular location">
    <subcellularLocation>
        <location evidence="8">Cytoplasm</location>
    </subcellularLocation>
</comment>
<comment type="catalytic activity">
    <reaction evidence="7 8">
        <text>CMP + ATP = CDP + ADP</text>
        <dbReference type="Rhea" id="RHEA:11600"/>
        <dbReference type="ChEBI" id="CHEBI:30616"/>
        <dbReference type="ChEBI" id="CHEBI:58069"/>
        <dbReference type="ChEBI" id="CHEBI:60377"/>
        <dbReference type="ChEBI" id="CHEBI:456216"/>
        <dbReference type="EC" id="2.7.4.25"/>
    </reaction>
</comment>
<dbReference type="EC" id="2.7.4.25" evidence="8"/>
<comment type="similarity">
    <text evidence="1 8">Belongs to the cytidylate kinase family. Type 1 subfamily.</text>
</comment>
<dbReference type="PANTHER" id="PTHR21299">
    <property type="entry name" value="CYTIDYLATE KINASE/PANTOATE-BETA-ALANINE LIGASE"/>
    <property type="match status" value="1"/>
</dbReference>
<evidence type="ECO:0000256" key="4">
    <source>
        <dbReference type="ARBA" id="ARBA00022777"/>
    </source>
</evidence>
<evidence type="ECO:0000256" key="6">
    <source>
        <dbReference type="ARBA" id="ARBA00047615"/>
    </source>
</evidence>
<keyword evidence="4 8" id="KW-0418">Kinase</keyword>
<accession>A0AB39VEC7</accession>
<keyword evidence="2 8" id="KW-0808">Transferase</keyword>
<dbReference type="KEGG" id="lrug:AB8B22_06450"/>